<dbReference type="RefSeq" id="WP_179744464.1">
    <property type="nucleotide sequence ID" value="NZ_JACCAS010000001.1"/>
</dbReference>
<dbReference type="CDD" id="cd00093">
    <property type="entry name" value="HTH_XRE"/>
    <property type="match status" value="1"/>
</dbReference>
<organism evidence="6 7">
    <name type="scientific">Paraburkholderia bryophila</name>
    <dbReference type="NCBI Taxonomy" id="420952"/>
    <lineage>
        <taxon>Bacteria</taxon>
        <taxon>Pseudomonadati</taxon>
        <taxon>Pseudomonadota</taxon>
        <taxon>Betaproteobacteria</taxon>
        <taxon>Burkholderiales</taxon>
        <taxon>Burkholderiaceae</taxon>
        <taxon>Paraburkholderia</taxon>
    </lineage>
</organism>
<proteinExistence type="predicted"/>
<keyword evidence="3" id="KW-0804">Transcription</keyword>
<dbReference type="SMART" id="SM00530">
    <property type="entry name" value="HTH_XRE"/>
    <property type="match status" value="1"/>
</dbReference>
<keyword evidence="1" id="KW-0805">Transcription regulation</keyword>
<sequence>MDKLEKAQKAARKRLSDHLKSFRAKHSISQEELSERAGFHRTYVSQLERQIINPTLDTVVAIAVALEVELTDLLSEHDGPPTTLKLGRRPSRKST</sequence>
<evidence type="ECO:0000256" key="2">
    <source>
        <dbReference type="ARBA" id="ARBA00023125"/>
    </source>
</evidence>
<reference evidence="6 7" key="1">
    <citation type="submission" date="2020-07" db="EMBL/GenBank/DDBJ databases">
        <title>Exploring microbial biodiversity for novel pathways involved in the catabolism of aromatic compounds derived from lignin.</title>
        <authorList>
            <person name="Elkins J."/>
        </authorList>
    </citation>
    <scope>NUCLEOTIDE SEQUENCE [LARGE SCALE GENOMIC DNA]</scope>
    <source>
        <strain evidence="6 7">H2C3C</strain>
    </source>
</reference>
<comment type="caution">
    <text evidence="6">The sequence shown here is derived from an EMBL/GenBank/DDBJ whole genome shotgun (WGS) entry which is preliminary data.</text>
</comment>
<protein>
    <submittedName>
        <fullName evidence="6">Transcriptional regulator with XRE-family HTH domain</fullName>
    </submittedName>
</protein>
<dbReference type="PANTHER" id="PTHR46797">
    <property type="entry name" value="HTH-TYPE TRANSCRIPTIONAL REGULATOR"/>
    <property type="match status" value="1"/>
</dbReference>
<dbReference type="InterPro" id="IPR050807">
    <property type="entry name" value="TransReg_Diox_bact_type"/>
</dbReference>
<dbReference type="GO" id="GO:0003700">
    <property type="term" value="F:DNA-binding transcription factor activity"/>
    <property type="evidence" value="ECO:0007669"/>
    <property type="project" value="TreeGrafter"/>
</dbReference>
<dbReference type="InterPro" id="IPR010982">
    <property type="entry name" value="Lambda_DNA-bd_dom_sf"/>
</dbReference>
<dbReference type="AlphaFoldDB" id="A0A7Y9WQT3"/>
<feature type="compositionally biased region" description="Basic residues" evidence="4">
    <location>
        <begin position="86"/>
        <end position="95"/>
    </location>
</feature>
<evidence type="ECO:0000256" key="1">
    <source>
        <dbReference type="ARBA" id="ARBA00023015"/>
    </source>
</evidence>
<name>A0A7Y9WQT3_9BURK</name>
<accession>A0A7Y9WQT3</accession>
<dbReference type="PANTHER" id="PTHR46797:SF23">
    <property type="entry name" value="HTH-TYPE TRANSCRIPTIONAL REGULATOR SUTR"/>
    <property type="match status" value="1"/>
</dbReference>
<dbReference type="Pfam" id="PF01381">
    <property type="entry name" value="HTH_3"/>
    <property type="match status" value="1"/>
</dbReference>
<dbReference type="Gene3D" id="1.10.260.40">
    <property type="entry name" value="lambda repressor-like DNA-binding domains"/>
    <property type="match status" value="1"/>
</dbReference>
<evidence type="ECO:0000256" key="4">
    <source>
        <dbReference type="SAM" id="MobiDB-lite"/>
    </source>
</evidence>
<dbReference type="Proteomes" id="UP000540929">
    <property type="component" value="Unassembled WGS sequence"/>
</dbReference>
<dbReference type="SUPFAM" id="SSF47413">
    <property type="entry name" value="lambda repressor-like DNA-binding domains"/>
    <property type="match status" value="1"/>
</dbReference>
<dbReference type="GO" id="GO:0003677">
    <property type="term" value="F:DNA binding"/>
    <property type="evidence" value="ECO:0007669"/>
    <property type="project" value="UniProtKB-KW"/>
</dbReference>
<dbReference type="EMBL" id="JACCAS010000001">
    <property type="protein sequence ID" value="NYH24188.1"/>
    <property type="molecule type" value="Genomic_DNA"/>
</dbReference>
<evidence type="ECO:0000259" key="5">
    <source>
        <dbReference type="PROSITE" id="PS50943"/>
    </source>
</evidence>
<dbReference type="InterPro" id="IPR001387">
    <property type="entry name" value="Cro/C1-type_HTH"/>
</dbReference>
<evidence type="ECO:0000256" key="3">
    <source>
        <dbReference type="ARBA" id="ARBA00023163"/>
    </source>
</evidence>
<evidence type="ECO:0000313" key="7">
    <source>
        <dbReference type="Proteomes" id="UP000540929"/>
    </source>
</evidence>
<evidence type="ECO:0000313" key="6">
    <source>
        <dbReference type="EMBL" id="NYH24188.1"/>
    </source>
</evidence>
<feature type="region of interest" description="Disordered" evidence="4">
    <location>
        <begin position="75"/>
        <end position="95"/>
    </location>
</feature>
<feature type="domain" description="HTH cro/C1-type" evidence="5">
    <location>
        <begin position="19"/>
        <end position="73"/>
    </location>
</feature>
<dbReference type="PROSITE" id="PS50943">
    <property type="entry name" value="HTH_CROC1"/>
    <property type="match status" value="1"/>
</dbReference>
<gene>
    <name evidence="6" type="ORF">GGD40_003667</name>
</gene>
<keyword evidence="7" id="KW-1185">Reference proteome</keyword>
<dbReference type="GO" id="GO:0005829">
    <property type="term" value="C:cytosol"/>
    <property type="evidence" value="ECO:0007669"/>
    <property type="project" value="TreeGrafter"/>
</dbReference>
<keyword evidence="2" id="KW-0238">DNA-binding</keyword>